<name>A0AAI8TWJ2_MYCME</name>
<keyword evidence="1" id="KW-1133">Transmembrane helix</keyword>
<evidence type="ECO:0000313" key="3">
    <source>
        <dbReference type="Proteomes" id="UP001241092"/>
    </source>
</evidence>
<dbReference type="EMBL" id="AP027452">
    <property type="protein sequence ID" value="BDY30284.1"/>
    <property type="molecule type" value="Genomic_DNA"/>
</dbReference>
<gene>
    <name evidence="2" type="ORF">hbim_04227</name>
</gene>
<sequence>MTTYHEPKEIEPADAGVREAVRFGLTAAGVGIGALAFAAVWASTCTGGVADSVACGAPERTLLAIIGPVILLIAGLRALVPTPKRHGAPRAWQATGWFLVALTAVLLVVAVPALTGPVTTL</sequence>
<dbReference type="RefSeq" id="WP_286211253.1">
    <property type="nucleotide sequence ID" value="NZ_AP027452.1"/>
</dbReference>
<feature type="transmembrane region" description="Helical" evidence="1">
    <location>
        <begin position="20"/>
        <end position="42"/>
    </location>
</feature>
<dbReference type="Proteomes" id="UP001241092">
    <property type="component" value="Chromosome"/>
</dbReference>
<reference evidence="2" key="1">
    <citation type="submission" date="2023-03" db="EMBL/GenBank/DDBJ databases">
        <title>Draft genome sequence of a Mycolicibacterium mageritense strain H4_3_1 isolated from a hybrid biological-inorganic system reactor.</title>
        <authorList>
            <person name="Feng X."/>
            <person name="Kazama D."/>
            <person name="Sato K."/>
            <person name="Kobayashi H."/>
        </authorList>
    </citation>
    <scope>NUCLEOTIDE SEQUENCE</scope>
    <source>
        <strain evidence="2">H4_3_1</strain>
    </source>
</reference>
<accession>A0AAI8TWJ2</accession>
<feature type="transmembrane region" description="Helical" evidence="1">
    <location>
        <begin position="62"/>
        <end position="80"/>
    </location>
</feature>
<feature type="transmembrane region" description="Helical" evidence="1">
    <location>
        <begin position="92"/>
        <end position="114"/>
    </location>
</feature>
<protein>
    <recommendedName>
        <fullName evidence="4">Transmembrane protein</fullName>
    </recommendedName>
</protein>
<evidence type="ECO:0000313" key="2">
    <source>
        <dbReference type="EMBL" id="BDY30284.1"/>
    </source>
</evidence>
<organism evidence="2 3">
    <name type="scientific">Mycolicibacterium mageritense</name>
    <name type="common">Mycobacterium mageritense</name>
    <dbReference type="NCBI Taxonomy" id="53462"/>
    <lineage>
        <taxon>Bacteria</taxon>
        <taxon>Bacillati</taxon>
        <taxon>Actinomycetota</taxon>
        <taxon>Actinomycetes</taxon>
        <taxon>Mycobacteriales</taxon>
        <taxon>Mycobacteriaceae</taxon>
        <taxon>Mycolicibacterium</taxon>
    </lineage>
</organism>
<proteinExistence type="predicted"/>
<keyword evidence="1" id="KW-0472">Membrane</keyword>
<evidence type="ECO:0000256" key="1">
    <source>
        <dbReference type="SAM" id="Phobius"/>
    </source>
</evidence>
<keyword evidence="1" id="KW-0812">Transmembrane</keyword>
<evidence type="ECO:0008006" key="4">
    <source>
        <dbReference type="Google" id="ProtNLM"/>
    </source>
</evidence>
<dbReference type="AlphaFoldDB" id="A0AAI8TWJ2"/>